<comment type="caution">
    <text evidence="1">The sequence shown here is derived from an EMBL/GenBank/DDBJ whole genome shotgun (WGS) entry which is preliminary data.</text>
</comment>
<protein>
    <submittedName>
        <fullName evidence="1">Uncharacterized protein</fullName>
    </submittedName>
</protein>
<name>A0A9P6DAQ7_PLEER</name>
<accession>A0A9P6DAQ7</accession>
<evidence type="ECO:0000313" key="1">
    <source>
        <dbReference type="EMBL" id="KAF9489954.1"/>
    </source>
</evidence>
<evidence type="ECO:0000313" key="2">
    <source>
        <dbReference type="Proteomes" id="UP000807025"/>
    </source>
</evidence>
<dbReference type="AlphaFoldDB" id="A0A9P6DAQ7"/>
<reference evidence="1" key="1">
    <citation type="submission" date="2020-11" db="EMBL/GenBank/DDBJ databases">
        <authorList>
            <consortium name="DOE Joint Genome Institute"/>
            <person name="Ahrendt S."/>
            <person name="Riley R."/>
            <person name="Andreopoulos W."/>
            <person name="Labutti K."/>
            <person name="Pangilinan J."/>
            <person name="Ruiz-Duenas F.J."/>
            <person name="Barrasa J.M."/>
            <person name="Sanchez-Garcia M."/>
            <person name="Camarero S."/>
            <person name="Miyauchi S."/>
            <person name="Serrano A."/>
            <person name="Linde D."/>
            <person name="Babiker R."/>
            <person name="Drula E."/>
            <person name="Ayuso-Fernandez I."/>
            <person name="Pacheco R."/>
            <person name="Padilla G."/>
            <person name="Ferreira P."/>
            <person name="Barriuso J."/>
            <person name="Kellner H."/>
            <person name="Castanera R."/>
            <person name="Alfaro M."/>
            <person name="Ramirez L."/>
            <person name="Pisabarro A.G."/>
            <person name="Kuo A."/>
            <person name="Tritt A."/>
            <person name="Lipzen A."/>
            <person name="He G."/>
            <person name="Yan M."/>
            <person name="Ng V."/>
            <person name="Cullen D."/>
            <person name="Martin F."/>
            <person name="Rosso M.-N."/>
            <person name="Henrissat B."/>
            <person name="Hibbett D."/>
            <person name="Martinez A.T."/>
            <person name="Grigoriev I.V."/>
        </authorList>
    </citation>
    <scope>NUCLEOTIDE SEQUENCE</scope>
    <source>
        <strain evidence="1">ATCC 90797</strain>
    </source>
</reference>
<dbReference type="Proteomes" id="UP000807025">
    <property type="component" value="Unassembled WGS sequence"/>
</dbReference>
<proteinExistence type="predicted"/>
<keyword evidence="2" id="KW-1185">Reference proteome</keyword>
<organism evidence="1 2">
    <name type="scientific">Pleurotus eryngii</name>
    <name type="common">Boletus of the steppes</name>
    <dbReference type="NCBI Taxonomy" id="5323"/>
    <lineage>
        <taxon>Eukaryota</taxon>
        <taxon>Fungi</taxon>
        <taxon>Dikarya</taxon>
        <taxon>Basidiomycota</taxon>
        <taxon>Agaricomycotina</taxon>
        <taxon>Agaricomycetes</taxon>
        <taxon>Agaricomycetidae</taxon>
        <taxon>Agaricales</taxon>
        <taxon>Pleurotineae</taxon>
        <taxon>Pleurotaceae</taxon>
        <taxon>Pleurotus</taxon>
    </lineage>
</organism>
<gene>
    <name evidence="1" type="ORF">BDN71DRAFT_1511698</name>
</gene>
<dbReference type="EMBL" id="MU154654">
    <property type="protein sequence ID" value="KAF9489954.1"/>
    <property type="molecule type" value="Genomic_DNA"/>
</dbReference>
<sequence>MTTLFVKGTNDTLIIRAKEQMDVQQKLFVQDVDEEFQSDILKPTNIARGAPLAFLKGIHEEI</sequence>